<dbReference type="AlphaFoldDB" id="A0A6G0ZK71"/>
<accession>A0A6G0ZK71</accession>
<dbReference type="Proteomes" id="UP000478052">
    <property type="component" value="Unassembled WGS sequence"/>
</dbReference>
<proteinExistence type="predicted"/>
<evidence type="ECO:0000313" key="2">
    <source>
        <dbReference type="Proteomes" id="UP000478052"/>
    </source>
</evidence>
<keyword evidence="2" id="KW-1185">Reference proteome</keyword>
<protein>
    <submittedName>
        <fullName evidence="1">Uncharacterized protein</fullName>
    </submittedName>
</protein>
<dbReference type="EMBL" id="VUJU01000300">
    <property type="protein sequence ID" value="KAF0771406.1"/>
    <property type="molecule type" value="Genomic_DNA"/>
</dbReference>
<evidence type="ECO:0000313" key="1">
    <source>
        <dbReference type="EMBL" id="KAF0771406.1"/>
    </source>
</evidence>
<reference evidence="1 2" key="1">
    <citation type="submission" date="2019-08" db="EMBL/GenBank/DDBJ databases">
        <title>Whole genome of Aphis craccivora.</title>
        <authorList>
            <person name="Voronova N.V."/>
            <person name="Shulinski R.S."/>
            <person name="Bandarenka Y.V."/>
            <person name="Zhorov D.G."/>
            <person name="Warner D."/>
        </authorList>
    </citation>
    <scope>NUCLEOTIDE SEQUENCE [LARGE SCALE GENOMIC DNA]</scope>
    <source>
        <strain evidence="1">180601</strain>
        <tissue evidence="1">Whole Body</tissue>
    </source>
</reference>
<comment type="caution">
    <text evidence="1">The sequence shown here is derived from an EMBL/GenBank/DDBJ whole genome shotgun (WGS) entry which is preliminary data.</text>
</comment>
<organism evidence="1 2">
    <name type="scientific">Aphis craccivora</name>
    <name type="common">Cowpea aphid</name>
    <dbReference type="NCBI Taxonomy" id="307492"/>
    <lineage>
        <taxon>Eukaryota</taxon>
        <taxon>Metazoa</taxon>
        <taxon>Ecdysozoa</taxon>
        <taxon>Arthropoda</taxon>
        <taxon>Hexapoda</taxon>
        <taxon>Insecta</taxon>
        <taxon>Pterygota</taxon>
        <taxon>Neoptera</taxon>
        <taxon>Paraneoptera</taxon>
        <taxon>Hemiptera</taxon>
        <taxon>Sternorrhyncha</taxon>
        <taxon>Aphidomorpha</taxon>
        <taxon>Aphidoidea</taxon>
        <taxon>Aphididae</taxon>
        <taxon>Aphidini</taxon>
        <taxon>Aphis</taxon>
        <taxon>Aphis</taxon>
    </lineage>
</organism>
<name>A0A6G0ZK71_APHCR</name>
<sequence>MLLLHIGTRHFLKTNPPITHAKLITHAVEICRQFCQLKNDSSLRGIYDLAKIICLFMFGHKITLLSYSPITLICRIFDGIRCEILENMFDYLYCLLITLQLCLKGFVKQFEENVLFTDGSILNYKLKVKVGSESRFTVEQQINTAKLIRLKTTKRKNDKQKFMTQKHKP</sequence>
<gene>
    <name evidence="1" type="ORF">FWK35_00000984</name>
</gene>